<organism evidence="3 4">
    <name type="scientific">Achromobacter spanius</name>
    <dbReference type="NCBI Taxonomy" id="217203"/>
    <lineage>
        <taxon>Bacteria</taxon>
        <taxon>Pseudomonadati</taxon>
        <taxon>Pseudomonadota</taxon>
        <taxon>Betaproteobacteria</taxon>
        <taxon>Burkholderiales</taxon>
        <taxon>Alcaligenaceae</taxon>
        <taxon>Achromobacter</taxon>
    </lineage>
</organism>
<evidence type="ECO:0000313" key="4">
    <source>
        <dbReference type="Proteomes" id="UP000239990"/>
    </source>
</evidence>
<dbReference type="Gene3D" id="3.40.50.410">
    <property type="entry name" value="von Willebrand factor, type A domain"/>
    <property type="match status" value="1"/>
</dbReference>
<dbReference type="Proteomes" id="UP000239990">
    <property type="component" value="Unassembled WGS sequence"/>
</dbReference>
<dbReference type="OrthoDB" id="9806395at2"/>
<evidence type="ECO:0000256" key="1">
    <source>
        <dbReference type="SAM" id="MobiDB-lite"/>
    </source>
</evidence>
<dbReference type="InterPro" id="IPR002035">
    <property type="entry name" value="VWF_A"/>
</dbReference>
<gene>
    <name evidence="3" type="ORF">C4E15_12420</name>
</gene>
<feature type="domain" description="VWFA" evidence="2">
    <location>
        <begin position="22"/>
        <end position="200"/>
    </location>
</feature>
<proteinExistence type="predicted"/>
<dbReference type="InterPro" id="IPR036465">
    <property type="entry name" value="vWFA_dom_sf"/>
</dbReference>
<name>A0A2S5GRN4_9BURK</name>
<dbReference type="Pfam" id="PF00092">
    <property type="entry name" value="VWA"/>
    <property type="match status" value="1"/>
</dbReference>
<accession>A0A2S5GRN4</accession>
<dbReference type="InterPro" id="IPR011392">
    <property type="entry name" value="Tellurite-R_TerY"/>
</dbReference>
<feature type="region of interest" description="Disordered" evidence="1">
    <location>
        <begin position="204"/>
        <end position="224"/>
    </location>
</feature>
<protein>
    <submittedName>
        <fullName evidence="3">VWA domain-containing protein</fullName>
    </submittedName>
</protein>
<dbReference type="PIRSF" id="PIRSF020634">
    <property type="entry name" value="TerY_vWA"/>
    <property type="match status" value="1"/>
</dbReference>
<dbReference type="SMART" id="SM00327">
    <property type="entry name" value="VWA"/>
    <property type="match status" value="1"/>
</dbReference>
<comment type="caution">
    <text evidence="3">The sequence shown here is derived from an EMBL/GenBank/DDBJ whole genome shotgun (WGS) entry which is preliminary data.</text>
</comment>
<dbReference type="RefSeq" id="WP_082387156.1">
    <property type="nucleotide sequence ID" value="NZ_PREU01000005.1"/>
</dbReference>
<reference evidence="3 4" key="1">
    <citation type="submission" date="2018-02" db="EMBL/GenBank/DDBJ databases">
        <title>Draft Genome of Achromobacter spanius stain 6.</title>
        <authorList>
            <person name="Gunasekera T.S."/>
            <person name="Radwan O."/>
            <person name="Ruiz O.N."/>
        </authorList>
    </citation>
    <scope>NUCLEOTIDE SEQUENCE [LARGE SCALE GENOMIC DNA]</scope>
    <source>
        <strain evidence="3 4">6</strain>
    </source>
</reference>
<dbReference type="EMBL" id="PREU01000005">
    <property type="protein sequence ID" value="PPA75606.1"/>
    <property type="molecule type" value="Genomic_DNA"/>
</dbReference>
<evidence type="ECO:0000259" key="2">
    <source>
        <dbReference type="PROSITE" id="PS50234"/>
    </source>
</evidence>
<evidence type="ECO:0000313" key="3">
    <source>
        <dbReference type="EMBL" id="PPA75606.1"/>
    </source>
</evidence>
<dbReference type="SUPFAM" id="SSF53300">
    <property type="entry name" value="vWA-like"/>
    <property type="match status" value="1"/>
</dbReference>
<sequence>MSYEQKPFAAAEFVDNPEPRCPCVLLLDTSGSMSGSKIRELNIGLKTFEDELKADSLSSKRVEVGLITFGPVNVQSDFTAATHFYAPELEATGDTPMGRAIEQGLTLLRDRKSQYRENGIAYYRPWVFLITDGAPTDAWEASAALVRAGEERKEFMFYAVGVDGADMGMLKSISVREPLKLKGIAFKELFAWLSSSLSSVSRSNPGEPVPLANPAGPQGWALVE</sequence>
<dbReference type="AlphaFoldDB" id="A0A2S5GRN4"/>
<dbReference type="PROSITE" id="PS50234">
    <property type="entry name" value="VWFA"/>
    <property type="match status" value="1"/>
</dbReference>